<feature type="non-terminal residue" evidence="1">
    <location>
        <position position="1"/>
    </location>
</feature>
<sequence length="100" mass="11371">LWLHQGEYIAHLLQEYDLADCHPVHLPMDPSHPFLTDADADKLVEPSDLKSLYPKLIGELLYLSVCTRPDISLTVQRLSQYLSCPSARLLAAAKRVLRYL</sequence>
<dbReference type="Proteomes" id="UP000054217">
    <property type="component" value="Unassembled WGS sequence"/>
</dbReference>
<dbReference type="InParanoid" id="A0A0C3IDT3"/>
<keyword evidence="2" id="KW-1185">Reference proteome</keyword>
<dbReference type="OrthoDB" id="2690003at2759"/>
<accession>A0A0C3IDT3</accession>
<dbReference type="PANTHER" id="PTHR11439">
    <property type="entry name" value="GAG-POL-RELATED RETROTRANSPOSON"/>
    <property type="match status" value="1"/>
</dbReference>
<dbReference type="STRING" id="870435.A0A0C3IDT3"/>
<dbReference type="PANTHER" id="PTHR11439:SF463">
    <property type="entry name" value="REVERSE TRANSCRIPTASE TY1_COPIA-TYPE DOMAIN-CONTAINING PROTEIN"/>
    <property type="match status" value="1"/>
</dbReference>
<reference evidence="1 2" key="1">
    <citation type="submission" date="2014-04" db="EMBL/GenBank/DDBJ databases">
        <authorList>
            <consortium name="DOE Joint Genome Institute"/>
            <person name="Kuo A."/>
            <person name="Kohler A."/>
            <person name="Costa M.D."/>
            <person name="Nagy L.G."/>
            <person name="Floudas D."/>
            <person name="Copeland A."/>
            <person name="Barry K.W."/>
            <person name="Cichocki N."/>
            <person name="Veneault-Fourrey C."/>
            <person name="LaButti K."/>
            <person name="Lindquist E.A."/>
            <person name="Lipzen A."/>
            <person name="Lundell T."/>
            <person name="Morin E."/>
            <person name="Murat C."/>
            <person name="Sun H."/>
            <person name="Tunlid A."/>
            <person name="Henrissat B."/>
            <person name="Grigoriev I.V."/>
            <person name="Hibbett D.S."/>
            <person name="Martin F."/>
            <person name="Nordberg H.P."/>
            <person name="Cantor M.N."/>
            <person name="Hua S.X."/>
        </authorList>
    </citation>
    <scope>NUCLEOTIDE SEQUENCE [LARGE SCALE GENOMIC DNA]</scope>
    <source>
        <strain evidence="1 2">Marx 270</strain>
    </source>
</reference>
<feature type="non-terminal residue" evidence="1">
    <location>
        <position position="100"/>
    </location>
</feature>
<name>A0A0C3IDT3_PISTI</name>
<reference evidence="2" key="2">
    <citation type="submission" date="2015-01" db="EMBL/GenBank/DDBJ databases">
        <title>Evolutionary Origins and Diversification of the Mycorrhizal Mutualists.</title>
        <authorList>
            <consortium name="DOE Joint Genome Institute"/>
            <consortium name="Mycorrhizal Genomics Consortium"/>
            <person name="Kohler A."/>
            <person name="Kuo A."/>
            <person name="Nagy L.G."/>
            <person name="Floudas D."/>
            <person name="Copeland A."/>
            <person name="Barry K.W."/>
            <person name="Cichocki N."/>
            <person name="Veneault-Fourrey C."/>
            <person name="LaButti K."/>
            <person name="Lindquist E.A."/>
            <person name="Lipzen A."/>
            <person name="Lundell T."/>
            <person name="Morin E."/>
            <person name="Murat C."/>
            <person name="Riley R."/>
            <person name="Ohm R."/>
            <person name="Sun H."/>
            <person name="Tunlid A."/>
            <person name="Henrissat B."/>
            <person name="Grigoriev I.V."/>
            <person name="Hibbett D.S."/>
            <person name="Martin F."/>
        </authorList>
    </citation>
    <scope>NUCLEOTIDE SEQUENCE [LARGE SCALE GENOMIC DNA]</scope>
    <source>
        <strain evidence="2">Marx 270</strain>
    </source>
</reference>
<evidence type="ECO:0000313" key="2">
    <source>
        <dbReference type="Proteomes" id="UP000054217"/>
    </source>
</evidence>
<evidence type="ECO:0000313" key="1">
    <source>
        <dbReference type="EMBL" id="KIN95217.1"/>
    </source>
</evidence>
<dbReference type="EMBL" id="KN832073">
    <property type="protein sequence ID" value="KIN95217.1"/>
    <property type="molecule type" value="Genomic_DNA"/>
</dbReference>
<dbReference type="HOGENOM" id="CLU_182668_0_0_1"/>
<gene>
    <name evidence="1" type="ORF">M404DRAFT_46637</name>
</gene>
<evidence type="ECO:0008006" key="3">
    <source>
        <dbReference type="Google" id="ProtNLM"/>
    </source>
</evidence>
<organism evidence="1 2">
    <name type="scientific">Pisolithus tinctorius Marx 270</name>
    <dbReference type="NCBI Taxonomy" id="870435"/>
    <lineage>
        <taxon>Eukaryota</taxon>
        <taxon>Fungi</taxon>
        <taxon>Dikarya</taxon>
        <taxon>Basidiomycota</taxon>
        <taxon>Agaricomycotina</taxon>
        <taxon>Agaricomycetes</taxon>
        <taxon>Agaricomycetidae</taxon>
        <taxon>Boletales</taxon>
        <taxon>Sclerodermatineae</taxon>
        <taxon>Pisolithaceae</taxon>
        <taxon>Pisolithus</taxon>
    </lineage>
</organism>
<dbReference type="AlphaFoldDB" id="A0A0C3IDT3"/>
<protein>
    <recommendedName>
        <fullName evidence="3">Reverse transcriptase Ty1/copia-type domain-containing protein</fullName>
    </recommendedName>
</protein>
<proteinExistence type="predicted"/>